<dbReference type="PROSITE" id="PS50977">
    <property type="entry name" value="HTH_TETR_2"/>
    <property type="match status" value="1"/>
</dbReference>
<evidence type="ECO:0000256" key="1">
    <source>
        <dbReference type="ARBA" id="ARBA00023125"/>
    </source>
</evidence>
<dbReference type="Pfam" id="PF00440">
    <property type="entry name" value="TetR_N"/>
    <property type="match status" value="1"/>
</dbReference>
<proteinExistence type="predicted"/>
<evidence type="ECO:0000259" key="3">
    <source>
        <dbReference type="PROSITE" id="PS50977"/>
    </source>
</evidence>
<keyword evidence="5" id="KW-1185">Reference proteome</keyword>
<dbReference type="InterPro" id="IPR001647">
    <property type="entry name" value="HTH_TetR"/>
</dbReference>
<reference evidence="4 5" key="1">
    <citation type="submission" date="2024-02" db="EMBL/GenBank/DDBJ databases">
        <title>Full genome sequence of Sphingomonas kaistensis.</title>
        <authorList>
            <person name="Poletto B.L."/>
            <person name="Silva G."/>
            <person name="Galante D."/>
            <person name="Campos K.R."/>
            <person name="Santos M.B.N."/>
            <person name="Sacchi C.T."/>
        </authorList>
    </citation>
    <scope>NUCLEOTIDE SEQUENCE [LARGE SCALE GENOMIC DNA]</scope>
    <source>
        <strain evidence="4 5">MA4R</strain>
    </source>
</reference>
<dbReference type="RefSeq" id="WP_338501064.1">
    <property type="nucleotide sequence ID" value="NZ_CP145607.1"/>
</dbReference>
<evidence type="ECO:0000313" key="5">
    <source>
        <dbReference type="Proteomes" id="UP001382935"/>
    </source>
</evidence>
<keyword evidence="1 2" id="KW-0238">DNA-binding</keyword>
<dbReference type="InterPro" id="IPR009057">
    <property type="entry name" value="Homeodomain-like_sf"/>
</dbReference>
<dbReference type="Proteomes" id="UP001382935">
    <property type="component" value="Chromosome"/>
</dbReference>
<organism evidence="4 5">
    <name type="scientific">Sphingomonas kaistensis</name>
    <dbReference type="NCBI Taxonomy" id="298708"/>
    <lineage>
        <taxon>Bacteria</taxon>
        <taxon>Pseudomonadati</taxon>
        <taxon>Pseudomonadota</taxon>
        <taxon>Alphaproteobacteria</taxon>
        <taxon>Sphingomonadales</taxon>
        <taxon>Sphingomonadaceae</taxon>
        <taxon>Sphingomonas</taxon>
    </lineage>
</organism>
<protein>
    <submittedName>
        <fullName evidence="4">Helix-turn-helix domain-containing protein</fullName>
    </submittedName>
</protein>
<dbReference type="Gene3D" id="1.10.357.10">
    <property type="entry name" value="Tetracycline Repressor, domain 2"/>
    <property type="match status" value="1"/>
</dbReference>
<gene>
    <name evidence="4" type="ORF">V6R86_00185</name>
</gene>
<feature type="domain" description="HTH tetR-type" evidence="3">
    <location>
        <begin position="1"/>
        <end position="56"/>
    </location>
</feature>
<evidence type="ECO:0000256" key="2">
    <source>
        <dbReference type="PROSITE-ProRule" id="PRU00335"/>
    </source>
</evidence>
<accession>A0ABZ2FZB8</accession>
<dbReference type="SUPFAM" id="SSF46689">
    <property type="entry name" value="Homeodomain-like"/>
    <property type="match status" value="1"/>
</dbReference>
<evidence type="ECO:0000313" key="4">
    <source>
        <dbReference type="EMBL" id="WWM69159.1"/>
    </source>
</evidence>
<feature type="DNA-binding region" description="H-T-H motif" evidence="2">
    <location>
        <begin position="19"/>
        <end position="38"/>
    </location>
</feature>
<sequence length="169" mass="18183">MIVAAFTELAQQQRYGTIKVADLVNAAGVARSTFYENFRSKDEVLVAAMQPILLALATASSGRAARSYVKATVDHLWTRRSMTRPLLDSPAGRVMERHLARAVADHGIPFGAGSEVPLYAVGIAASQLAMLRTWLAGKVTVTADKVTDHLIACAHLRSKDVGISEGHRS</sequence>
<dbReference type="EMBL" id="CP145607">
    <property type="protein sequence ID" value="WWM69159.1"/>
    <property type="molecule type" value="Genomic_DNA"/>
</dbReference>
<name>A0ABZ2FZB8_9SPHN</name>